<sequence>MASNNSNIAIGLLSLSVLLACASLYVVGSPGPLSGLKSTETCIDIFSYQETDCSQELDEDVFFKICVWVGFGCKCLGLFGVLVGKCLTEEDSDSICQTIWSILLTFLSVACYVVELIDIVAHLRGKGHWEYHGDVKITTSEIIAGLDLILDSISFILLVVRACCGTIEYPYSPSNQFTGEDNGDENCMGGGDDYDDPSLQHPTSLQAKIMGMRIVWEVVMIMMIPVYSTQPVYRRR</sequence>
<keyword evidence="1" id="KW-1133">Transmembrane helix</keyword>
<keyword evidence="4" id="KW-1185">Reference proteome</keyword>
<dbReference type="Proteomes" id="UP000735302">
    <property type="component" value="Unassembled WGS sequence"/>
</dbReference>
<evidence type="ECO:0000313" key="3">
    <source>
        <dbReference type="EMBL" id="GFN94277.1"/>
    </source>
</evidence>
<gene>
    <name evidence="3" type="ORF">PoB_002078300</name>
</gene>
<evidence type="ECO:0000313" key="4">
    <source>
        <dbReference type="Proteomes" id="UP000735302"/>
    </source>
</evidence>
<proteinExistence type="predicted"/>
<keyword evidence="1" id="KW-0472">Membrane</keyword>
<feature type="transmembrane region" description="Helical" evidence="1">
    <location>
        <begin position="61"/>
        <end position="87"/>
    </location>
</feature>
<keyword evidence="2" id="KW-0732">Signal</keyword>
<name>A0AAV3ZHJ6_9GAST</name>
<keyword evidence="1" id="KW-0812">Transmembrane</keyword>
<feature type="transmembrane region" description="Helical" evidence="1">
    <location>
        <begin position="99"/>
        <end position="122"/>
    </location>
</feature>
<dbReference type="AlphaFoldDB" id="A0AAV3ZHJ6"/>
<dbReference type="EMBL" id="BLXT01002432">
    <property type="protein sequence ID" value="GFN94277.1"/>
    <property type="molecule type" value="Genomic_DNA"/>
</dbReference>
<organism evidence="3 4">
    <name type="scientific">Plakobranchus ocellatus</name>
    <dbReference type="NCBI Taxonomy" id="259542"/>
    <lineage>
        <taxon>Eukaryota</taxon>
        <taxon>Metazoa</taxon>
        <taxon>Spiralia</taxon>
        <taxon>Lophotrochozoa</taxon>
        <taxon>Mollusca</taxon>
        <taxon>Gastropoda</taxon>
        <taxon>Heterobranchia</taxon>
        <taxon>Euthyneura</taxon>
        <taxon>Panpulmonata</taxon>
        <taxon>Sacoglossa</taxon>
        <taxon>Placobranchoidea</taxon>
        <taxon>Plakobranchidae</taxon>
        <taxon>Plakobranchus</taxon>
    </lineage>
</organism>
<accession>A0AAV3ZHJ6</accession>
<feature type="chain" id="PRO_5043831196" evidence="2">
    <location>
        <begin position="29"/>
        <end position="236"/>
    </location>
</feature>
<evidence type="ECO:0000256" key="2">
    <source>
        <dbReference type="SAM" id="SignalP"/>
    </source>
</evidence>
<evidence type="ECO:0000256" key="1">
    <source>
        <dbReference type="SAM" id="Phobius"/>
    </source>
</evidence>
<protein>
    <submittedName>
        <fullName evidence="3">Uncharacterized protein</fullName>
    </submittedName>
</protein>
<reference evidence="3 4" key="1">
    <citation type="journal article" date="2021" name="Elife">
        <title>Chloroplast acquisition without the gene transfer in kleptoplastic sea slugs, Plakobranchus ocellatus.</title>
        <authorList>
            <person name="Maeda T."/>
            <person name="Takahashi S."/>
            <person name="Yoshida T."/>
            <person name="Shimamura S."/>
            <person name="Takaki Y."/>
            <person name="Nagai Y."/>
            <person name="Toyoda A."/>
            <person name="Suzuki Y."/>
            <person name="Arimoto A."/>
            <person name="Ishii H."/>
            <person name="Satoh N."/>
            <person name="Nishiyama T."/>
            <person name="Hasebe M."/>
            <person name="Maruyama T."/>
            <person name="Minagawa J."/>
            <person name="Obokata J."/>
            <person name="Shigenobu S."/>
        </authorList>
    </citation>
    <scope>NUCLEOTIDE SEQUENCE [LARGE SCALE GENOMIC DNA]</scope>
</reference>
<feature type="signal peptide" evidence="2">
    <location>
        <begin position="1"/>
        <end position="28"/>
    </location>
</feature>
<comment type="caution">
    <text evidence="3">The sequence shown here is derived from an EMBL/GenBank/DDBJ whole genome shotgun (WGS) entry which is preliminary data.</text>
</comment>
<feature type="transmembrane region" description="Helical" evidence="1">
    <location>
        <begin position="142"/>
        <end position="160"/>
    </location>
</feature>